<accession>K0S3K3</accession>
<dbReference type="InterPro" id="IPR002364">
    <property type="entry name" value="Quin_OxRdtase/zeta-crystal_CS"/>
</dbReference>
<comment type="caution">
    <text evidence="2">The sequence shown here is derived from an EMBL/GenBank/DDBJ whole genome shotgun (WGS) entry which is preliminary data.</text>
</comment>
<proteinExistence type="predicted"/>
<dbReference type="Gene3D" id="3.40.50.720">
    <property type="entry name" value="NAD(P)-binding Rossmann-like Domain"/>
    <property type="match status" value="1"/>
</dbReference>
<dbReference type="PROSITE" id="PS01162">
    <property type="entry name" value="QOR_ZETA_CRYSTAL"/>
    <property type="match status" value="1"/>
</dbReference>
<feature type="domain" description="Enoyl reductase (ER)" evidence="1">
    <location>
        <begin position="46"/>
        <end position="386"/>
    </location>
</feature>
<dbReference type="OrthoDB" id="201656at2759"/>
<dbReference type="InterPro" id="IPR013154">
    <property type="entry name" value="ADH-like_N"/>
</dbReference>
<name>K0S3K3_THAOC</name>
<dbReference type="eggNOG" id="KOG1198">
    <property type="taxonomic scope" value="Eukaryota"/>
</dbReference>
<organism evidence="2 3">
    <name type="scientific">Thalassiosira oceanica</name>
    <name type="common">Marine diatom</name>
    <dbReference type="NCBI Taxonomy" id="159749"/>
    <lineage>
        <taxon>Eukaryota</taxon>
        <taxon>Sar</taxon>
        <taxon>Stramenopiles</taxon>
        <taxon>Ochrophyta</taxon>
        <taxon>Bacillariophyta</taxon>
        <taxon>Coscinodiscophyceae</taxon>
        <taxon>Thalassiosirophycidae</taxon>
        <taxon>Thalassiosirales</taxon>
        <taxon>Thalassiosiraceae</taxon>
        <taxon>Thalassiosira</taxon>
    </lineage>
</organism>
<feature type="non-terminal residue" evidence="2">
    <location>
        <position position="1"/>
    </location>
</feature>
<evidence type="ECO:0000259" key="1">
    <source>
        <dbReference type="SMART" id="SM00829"/>
    </source>
</evidence>
<dbReference type="PANTHER" id="PTHR43482">
    <property type="entry name" value="PROTEIN AST1-RELATED"/>
    <property type="match status" value="1"/>
</dbReference>
<sequence>TLSTQATRAMRVGKSESATVIPDTMKAARVSDYGDDAAKVLTIEEGVKVPTLEDTPPAEFKDSMLIKVLSVALAPGDVRVMSGKTRELQGPPGGPPYTPGGDVCGIVVQVPEDEKCRFRVGQRVAARFLNKPMGALGEYALVSMSVCDVVPDDSISSNEAAALVSSATVAVILADRIKKGDRVLIFGAGGGVGSHLCQLARLRGASFVAGVARDTQRLLEKPLCCDQAIDYTATDPFSIQTFKDDPFDVIVDLSCGNFPKIVASKSKSKKSIIKSASKGGRYYTTNPDKPVFELHSWYGAMKVFLFPALWRAIYSRSIYRYSLPSYSYVFALPETSDIVTRTLNLANEGELQASIDPQAPFPFTTEGLRDAFKLQGSYHAKGKVVISVSEE</sequence>
<dbReference type="PANTHER" id="PTHR43482:SF1">
    <property type="entry name" value="PROTEIN AST1-RELATED"/>
    <property type="match status" value="1"/>
</dbReference>
<dbReference type="Pfam" id="PF08240">
    <property type="entry name" value="ADH_N"/>
    <property type="match status" value="1"/>
</dbReference>
<evidence type="ECO:0000313" key="2">
    <source>
        <dbReference type="EMBL" id="EJK59439.1"/>
    </source>
</evidence>
<dbReference type="Gene3D" id="3.90.180.10">
    <property type="entry name" value="Medium-chain alcohol dehydrogenases, catalytic domain"/>
    <property type="match status" value="1"/>
</dbReference>
<reference evidence="2 3" key="1">
    <citation type="journal article" date="2012" name="Genome Biol.">
        <title>Genome and low-iron response of an oceanic diatom adapted to chronic iron limitation.</title>
        <authorList>
            <person name="Lommer M."/>
            <person name="Specht M."/>
            <person name="Roy A.S."/>
            <person name="Kraemer L."/>
            <person name="Andreson R."/>
            <person name="Gutowska M.A."/>
            <person name="Wolf J."/>
            <person name="Bergner S.V."/>
            <person name="Schilhabel M.B."/>
            <person name="Klostermeier U.C."/>
            <person name="Beiko R.G."/>
            <person name="Rosenstiel P."/>
            <person name="Hippler M."/>
            <person name="Laroche J."/>
        </authorList>
    </citation>
    <scope>NUCLEOTIDE SEQUENCE [LARGE SCALE GENOMIC DNA]</scope>
    <source>
        <strain evidence="2 3">CCMP1005</strain>
    </source>
</reference>
<protein>
    <recommendedName>
        <fullName evidence="1">Enoyl reductase (ER) domain-containing protein</fullName>
    </recommendedName>
</protein>
<gene>
    <name evidence="2" type="ORF">THAOC_20341</name>
</gene>
<dbReference type="SUPFAM" id="SSF51735">
    <property type="entry name" value="NAD(P)-binding Rossmann-fold domains"/>
    <property type="match status" value="1"/>
</dbReference>
<dbReference type="GO" id="GO:0008270">
    <property type="term" value="F:zinc ion binding"/>
    <property type="evidence" value="ECO:0007669"/>
    <property type="project" value="InterPro"/>
</dbReference>
<dbReference type="OMA" id="MLIRTHA"/>
<dbReference type="InterPro" id="IPR011032">
    <property type="entry name" value="GroES-like_sf"/>
</dbReference>
<dbReference type="EMBL" id="AGNL01022906">
    <property type="protein sequence ID" value="EJK59439.1"/>
    <property type="molecule type" value="Genomic_DNA"/>
</dbReference>
<dbReference type="Pfam" id="PF13602">
    <property type="entry name" value="ADH_zinc_N_2"/>
    <property type="match status" value="1"/>
</dbReference>
<dbReference type="AlphaFoldDB" id="K0S3K3"/>
<dbReference type="SMART" id="SM00829">
    <property type="entry name" value="PKS_ER"/>
    <property type="match status" value="1"/>
</dbReference>
<dbReference type="InterPro" id="IPR036291">
    <property type="entry name" value="NAD(P)-bd_dom_sf"/>
</dbReference>
<dbReference type="GO" id="GO:0016491">
    <property type="term" value="F:oxidoreductase activity"/>
    <property type="evidence" value="ECO:0007669"/>
    <property type="project" value="InterPro"/>
</dbReference>
<dbReference type="InterPro" id="IPR052585">
    <property type="entry name" value="Lipid_raft_assoc_Zn_ADH"/>
</dbReference>
<evidence type="ECO:0000313" key="3">
    <source>
        <dbReference type="Proteomes" id="UP000266841"/>
    </source>
</evidence>
<dbReference type="SUPFAM" id="SSF50129">
    <property type="entry name" value="GroES-like"/>
    <property type="match status" value="1"/>
</dbReference>
<dbReference type="InterPro" id="IPR020843">
    <property type="entry name" value="ER"/>
</dbReference>
<keyword evidence="3" id="KW-1185">Reference proteome</keyword>
<dbReference type="Proteomes" id="UP000266841">
    <property type="component" value="Unassembled WGS sequence"/>
</dbReference>